<proteinExistence type="predicted"/>
<gene>
    <name evidence="2" type="ORF">EGH23_24890</name>
</gene>
<reference evidence="2 3" key="1">
    <citation type="submission" date="2021-06" db="EMBL/GenBank/DDBJ databases">
        <title>Halomicroarcula sp. a new haloarchaeum isolated from saline soil.</title>
        <authorList>
            <person name="Duran-Viseras A."/>
            <person name="Sanchez-Porro C."/>
            <person name="Ventosa A."/>
        </authorList>
    </citation>
    <scope>NUCLEOTIDE SEQUENCE [LARGE SCALE GENOMIC DNA]</scope>
    <source>
        <strain evidence="2 3">F27</strain>
    </source>
</reference>
<sequence>MDFVEIALQEQLFDMCTCVGPFDVLFHEVGDGLLSCESQLVIPRRVEVLLEVIERSFLAGGERRPRVDGYPVQGYETKDATSFRDEFRERPAPVLGSPKFRTTMSASARRRQTGQRSSGDTTALGGQ</sequence>
<accession>A0AAW4PL59</accession>
<evidence type="ECO:0000256" key="1">
    <source>
        <dbReference type="SAM" id="MobiDB-lite"/>
    </source>
</evidence>
<dbReference type="Pfam" id="PF24452">
    <property type="entry name" value="DUF7568"/>
    <property type="match status" value="1"/>
</dbReference>
<evidence type="ECO:0000313" key="3">
    <source>
        <dbReference type="Proteomes" id="UP001430455"/>
    </source>
</evidence>
<comment type="caution">
    <text evidence="2">The sequence shown here is derived from an EMBL/GenBank/DDBJ whole genome shotgun (WGS) entry which is preliminary data.</text>
</comment>
<keyword evidence="3" id="KW-1185">Reference proteome</keyword>
<dbReference type="InterPro" id="IPR055990">
    <property type="entry name" value="DUF7568"/>
</dbReference>
<feature type="region of interest" description="Disordered" evidence="1">
    <location>
        <begin position="81"/>
        <end position="127"/>
    </location>
</feature>
<evidence type="ECO:0000313" key="2">
    <source>
        <dbReference type="EMBL" id="MBX0298105.1"/>
    </source>
</evidence>
<dbReference type="Proteomes" id="UP001430455">
    <property type="component" value="Unassembled WGS sequence"/>
</dbReference>
<name>A0AAW4PL59_9EURY</name>
<dbReference type="AlphaFoldDB" id="A0AAW4PL59"/>
<protein>
    <submittedName>
        <fullName evidence="2">Uncharacterized protein</fullName>
    </submittedName>
</protein>
<organism evidence="2 3">
    <name type="scientific">Haloarcula nitratireducens</name>
    <dbReference type="NCBI Taxonomy" id="2487749"/>
    <lineage>
        <taxon>Archaea</taxon>
        <taxon>Methanobacteriati</taxon>
        <taxon>Methanobacteriota</taxon>
        <taxon>Stenosarchaea group</taxon>
        <taxon>Halobacteria</taxon>
        <taxon>Halobacteriales</taxon>
        <taxon>Haloarculaceae</taxon>
        <taxon>Haloarcula</taxon>
    </lineage>
</organism>
<dbReference type="EMBL" id="RKLT01000038">
    <property type="protein sequence ID" value="MBX0298105.1"/>
    <property type="molecule type" value="Genomic_DNA"/>
</dbReference>
<feature type="compositionally biased region" description="Basic and acidic residues" evidence="1">
    <location>
        <begin position="81"/>
        <end position="91"/>
    </location>
</feature>